<dbReference type="SUPFAM" id="SSF53822">
    <property type="entry name" value="Periplasmic binding protein-like I"/>
    <property type="match status" value="1"/>
</dbReference>
<keyword evidence="1" id="KW-0805">Transcription regulation</keyword>
<gene>
    <name evidence="5" type="ORF">DES54_10498</name>
</gene>
<dbReference type="Proteomes" id="UP000253046">
    <property type="component" value="Unassembled WGS sequence"/>
</dbReference>
<dbReference type="Pfam" id="PF13377">
    <property type="entry name" value="Peripla_BP_3"/>
    <property type="match status" value="1"/>
</dbReference>
<dbReference type="InterPro" id="IPR046335">
    <property type="entry name" value="LacI/GalR-like_sensor"/>
</dbReference>
<reference evidence="5 6" key="1">
    <citation type="submission" date="2018-06" db="EMBL/GenBank/DDBJ databases">
        <title>Genomic Encyclopedia of Type Strains, Phase IV (KMG-IV): sequencing the most valuable type-strain genomes for metagenomic binning, comparative biology and taxonomic classification.</title>
        <authorList>
            <person name="Goeker M."/>
        </authorList>
    </citation>
    <scope>NUCLEOTIDE SEQUENCE [LARGE SCALE GENOMIC DNA]</scope>
    <source>
        <strain evidence="5 6">DSM 30166</strain>
    </source>
</reference>
<evidence type="ECO:0000256" key="2">
    <source>
        <dbReference type="ARBA" id="ARBA00023125"/>
    </source>
</evidence>
<dbReference type="InterPro" id="IPR028082">
    <property type="entry name" value="Peripla_BP_I"/>
</dbReference>
<accession>A0A366IAD8</accession>
<dbReference type="Gene3D" id="3.40.50.2300">
    <property type="match status" value="2"/>
</dbReference>
<name>A0A366IAD8_9GAMM</name>
<protein>
    <submittedName>
        <fullName evidence="5">Substrate-binding family protein</fullName>
    </submittedName>
</protein>
<dbReference type="OrthoDB" id="5681588at2"/>
<evidence type="ECO:0000259" key="4">
    <source>
        <dbReference type="Pfam" id="PF13377"/>
    </source>
</evidence>
<comment type="caution">
    <text evidence="5">The sequence shown here is derived from an EMBL/GenBank/DDBJ whole genome shotgun (WGS) entry which is preliminary data.</text>
</comment>
<sequence length="121" mass="13463">MGKQANKRNQTNQNRRFGQDITLSPAVHLAEPKICCHGEIAFVVLLECQRRRMKIPYDLALVCLDGSVQCDHTFPALTARWLEYETQGAVVGRLGLAMINGDSPPPAIKTIKLIFEPRASC</sequence>
<dbReference type="GO" id="GO:0003677">
    <property type="term" value="F:DNA binding"/>
    <property type="evidence" value="ECO:0007669"/>
    <property type="project" value="UniProtKB-KW"/>
</dbReference>
<dbReference type="AlphaFoldDB" id="A0A366IAD8"/>
<evidence type="ECO:0000256" key="1">
    <source>
        <dbReference type="ARBA" id="ARBA00023015"/>
    </source>
</evidence>
<keyword evidence="6" id="KW-1185">Reference proteome</keyword>
<dbReference type="EMBL" id="QNRY01000004">
    <property type="protein sequence ID" value="RBP65833.1"/>
    <property type="molecule type" value="Genomic_DNA"/>
</dbReference>
<feature type="domain" description="Transcriptional regulator LacI/GalR-like sensor" evidence="4">
    <location>
        <begin position="33"/>
        <end position="121"/>
    </location>
</feature>
<keyword evidence="2" id="KW-0238">DNA-binding</keyword>
<evidence type="ECO:0000313" key="5">
    <source>
        <dbReference type="EMBL" id="RBP65833.1"/>
    </source>
</evidence>
<evidence type="ECO:0000256" key="3">
    <source>
        <dbReference type="ARBA" id="ARBA00023163"/>
    </source>
</evidence>
<organism evidence="5 6">
    <name type="scientific">Brenneria salicis ATCC 15712 = DSM 30166</name>
    <dbReference type="NCBI Taxonomy" id="714314"/>
    <lineage>
        <taxon>Bacteria</taxon>
        <taxon>Pseudomonadati</taxon>
        <taxon>Pseudomonadota</taxon>
        <taxon>Gammaproteobacteria</taxon>
        <taxon>Enterobacterales</taxon>
        <taxon>Pectobacteriaceae</taxon>
        <taxon>Brenneria</taxon>
    </lineage>
</organism>
<evidence type="ECO:0000313" key="6">
    <source>
        <dbReference type="Proteomes" id="UP000253046"/>
    </source>
</evidence>
<keyword evidence="3" id="KW-0804">Transcription</keyword>
<proteinExistence type="predicted"/>
<dbReference type="RefSeq" id="WP_113865292.1">
    <property type="nucleotide sequence ID" value="NZ_AGJP01000001.1"/>
</dbReference>